<protein>
    <submittedName>
        <fullName evidence="1">Alpha/beta hydrolase family protein DUF900</fullName>
    </submittedName>
</protein>
<accession>A0A562L794</accession>
<organism evidence="1 2">
    <name type="scientific">Luteimonas cucumeris</name>
    <dbReference type="NCBI Taxonomy" id="985012"/>
    <lineage>
        <taxon>Bacteria</taxon>
        <taxon>Pseudomonadati</taxon>
        <taxon>Pseudomonadota</taxon>
        <taxon>Gammaproteobacteria</taxon>
        <taxon>Lysobacterales</taxon>
        <taxon>Lysobacteraceae</taxon>
        <taxon>Luteimonas</taxon>
    </lineage>
</organism>
<dbReference type="PANTHER" id="PTHR36513">
    <property type="entry name" value="ABC TRANSMEMBRANE TYPE-1 DOMAIN-CONTAINING PROTEIN"/>
    <property type="match status" value="1"/>
</dbReference>
<dbReference type="PANTHER" id="PTHR36513:SF1">
    <property type="entry name" value="TRANSMEMBRANE PROTEIN"/>
    <property type="match status" value="1"/>
</dbReference>
<dbReference type="Proteomes" id="UP000315167">
    <property type="component" value="Unassembled WGS sequence"/>
</dbReference>
<sequence>MKNMTQTPAHDRLRFSVAGWNRCAVLRRLPLLLVVAAAMLLTACQPPVRLMPSPLSFTDDETPVFTDNKAARNAPEIPIFYATNRQVLMENVPPVYTIFPGDELRMGIAHLRVGDGTLNWKELNALSRSPDPANRPAIKLKELEELAVLGESRDDPTSAASQDFFARINAALAQSRHKNLIVYVHGANNAVHRATGQAAQFQHFTGRDAVVLTFIWPSAERVRTYFTDIRHARASVPVFSHLLAMLADHTDAQHIDVLAYSAGAEVASAGLAELGSEMRNGSRAEMKRRLKLGQIYFAAPDVDTRGFVDDLEQYVDLADRVSLSANLNDFTLAAAAIRHRGSRAGRPDPSELSDEQTQLLVNASNRYGFDLINVDPRVVPGMNRRSHTFWYSNPWVSNDLLAAFTRRHAPQQRGLDARATTTDIRYWVFPQDYDQRVRALLRASAKQAP</sequence>
<reference evidence="1 2" key="1">
    <citation type="journal article" date="2015" name="Stand. Genomic Sci.">
        <title>Genomic Encyclopedia of Bacterial and Archaeal Type Strains, Phase III: the genomes of soil and plant-associated and newly described type strains.</title>
        <authorList>
            <person name="Whitman W.B."/>
            <person name="Woyke T."/>
            <person name="Klenk H.P."/>
            <person name="Zhou Y."/>
            <person name="Lilburn T.G."/>
            <person name="Beck B.J."/>
            <person name="De Vos P."/>
            <person name="Vandamme P."/>
            <person name="Eisen J.A."/>
            <person name="Garrity G."/>
            <person name="Hugenholtz P."/>
            <person name="Kyrpides N.C."/>
        </authorList>
    </citation>
    <scope>NUCLEOTIDE SEQUENCE [LARGE SCALE GENOMIC DNA]</scope>
    <source>
        <strain evidence="1 2">CGMCC 1.10821</strain>
    </source>
</reference>
<dbReference type="Pfam" id="PF05990">
    <property type="entry name" value="DUF900"/>
    <property type="match status" value="1"/>
</dbReference>
<proteinExistence type="predicted"/>
<dbReference type="GO" id="GO:0016787">
    <property type="term" value="F:hydrolase activity"/>
    <property type="evidence" value="ECO:0007669"/>
    <property type="project" value="UniProtKB-KW"/>
</dbReference>
<keyword evidence="1" id="KW-0378">Hydrolase</keyword>
<evidence type="ECO:0000313" key="1">
    <source>
        <dbReference type="EMBL" id="TWI03520.1"/>
    </source>
</evidence>
<name>A0A562L794_9GAMM</name>
<gene>
    <name evidence="1" type="ORF">IP90_01331</name>
</gene>
<dbReference type="EMBL" id="VLKN01000003">
    <property type="protein sequence ID" value="TWI03520.1"/>
    <property type="molecule type" value="Genomic_DNA"/>
</dbReference>
<keyword evidence="2" id="KW-1185">Reference proteome</keyword>
<dbReference type="InterPro" id="IPR010297">
    <property type="entry name" value="DUF900_hydrolase"/>
</dbReference>
<dbReference type="AlphaFoldDB" id="A0A562L794"/>
<comment type="caution">
    <text evidence="1">The sequence shown here is derived from an EMBL/GenBank/DDBJ whole genome shotgun (WGS) entry which is preliminary data.</text>
</comment>
<evidence type="ECO:0000313" key="2">
    <source>
        <dbReference type="Proteomes" id="UP000315167"/>
    </source>
</evidence>